<dbReference type="SUPFAM" id="SSF55785">
    <property type="entry name" value="PYP-like sensor domain (PAS domain)"/>
    <property type="match status" value="2"/>
</dbReference>
<dbReference type="CDD" id="cd00130">
    <property type="entry name" value="PAS"/>
    <property type="match status" value="2"/>
</dbReference>
<keyword evidence="2" id="KW-0288">FMN</keyword>
<evidence type="ECO:0000256" key="3">
    <source>
        <dbReference type="ARBA" id="ARBA00022991"/>
    </source>
</evidence>
<evidence type="ECO:0000256" key="2">
    <source>
        <dbReference type="ARBA" id="ARBA00022643"/>
    </source>
</evidence>
<dbReference type="InterPro" id="IPR000014">
    <property type="entry name" value="PAS"/>
</dbReference>
<dbReference type="InterPro" id="IPR035965">
    <property type="entry name" value="PAS-like_dom_sf"/>
</dbReference>
<evidence type="ECO:0008006" key="7">
    <source>
        <dbReference type="Google" id="ProtNLM"/>
    </source>
</evidence>
<evidence type="ECO:0000259" key="4">
    <source>
        <dbReference type="PROSITE" id="PS50112"/>
    </source>
</evidence>
<evidence type="ECO:0000256" key="1">
    <source>
        <dbReference type="ARBA" id="ARBA00022630"/>
    </source>
</evidence>
<dbReference type="SMART" id="SM00086">
    <property type="entry name" value="PAC"/>
    <property type="match status" value="2"/>
</dbReference>
<dbReference type="Pfam" id="PF13426">
    <property type="entry name" value="PAS_9"/>
    <property type="match status" value="2"/>
</dbReference>
<reference evidence="6" key="1">
    <citation type="submission" date="2021-01" db="EMBL/GenBank/DDBJ databases">
        <authorList>
            <person name="Corre E."/>
            <person name="Pelletier E."/>
            <person name="Niang G."/>
            <person name="Scheremetjew M."/>
            <person name="Finn R."/>
            <person name="Kale V."/>
            <person name="Holt S."/>
            <person name="Cochrane G."/>
            <person name="Meng A."/>
            <person name="Brown T."/>
            <person name="Cohen L."/>
        </authorList>
    </citation>
    <scope>NUCLEOTIDE SEQUENCE</scope>
    <source>
        <strain evidence="6">CCMP325</strain>
    </source>
</reference>
<organism evidence="6">
    <name type="scientific">Hanusia phi</name>
    <dbReference type="NCBI Taxonomy" id="3032"/>
    <lineage>
        <taxon>Eukaryota</taxon>
        <taxon>Cryptophyceae</taxon>
        <taxon>Pyrenomonadales</taxon>
        <taxon>Geminigeraceae</taxon>
        <taxon>Hanusia</taxon>
    </lineage>
</organism>
<dbReference type="NCBIfam" id="TIGR00229">
    <property type="entry name" value="sensory_box"/>
    <property type="match status" value="2"/>
</dbReference>
<dbReference type="EMBL" id="HBEO01011898">
    <property type="protein sequence ID" value="CAD8479814.1"/>
    <property type="molecule type" value="Transcribed_RNA"/>
</dbReference>
<dbReference type="PROSITE" id="PS50113">
    <property type="entry name" value="PAC"/>
    <property type="match status" value="1"/>
</dbReference>
<gene>
    <name evidence="6" type="ORF">HPHI1048_LOCUS8150</name>
</gene>
<feature type="domain" description="PAS" evidence="4">
    <location>
        <begin position="49"/>
        <end position="114"/>
    </location>
</feature>
<evidence type="ECO:0000259" key="5">
    <source>
        <dbReference type="PROSITE" id="PS50113"/>
    </source>
</evidence>
<dbReference type="InterPro" id="IPR001610">
    <property type="entry name" value="PAC"/>
</dbReference>
<dbReference type="AlphaFoldDB" id="A0A7S0EAX0"/>
<sequence length="375" mass="42278">MHPKTDNLSSPITSPFPMTSQANPGGILSPLSAARPAGSTTAMEIMGKLNQQASSFFLADVHKDTYPITFVSENFCKLTGYSLDECLGKEYFFFKGPQTDKDAVEDLQKSVEDGLEYGCKLICHKRDGSTSWTNINVCPVKDKQGNLQMIVGSLEELDENGNILNLPAGDHFDSTEDFAHQLTHKMMMHEKKPAFMNETYINRLTDLQRNEVVCVADARLPDCPIVFANQRFFDLTQYTREEILGRNCRFLQGPDTDRDDVTEIREAIHAGRPVSSCILNYKKDGTLFWNHLHIEPVHDNNGEITFFVASQHDVTHLMDEAIEHICEGKPIDLDKYNEGKRIEEAQDDALQSVIFSLPTADQFGGRQMLKQGFHH</sequence>
<feature type="domain" description="PAC" evidence="5">
    <location>
        <begin position="272"/>
        <end position="326"/>
    </location>
</feature>
<name>A0A7S0EAX0_9CRYP</name>
<accession>A0A7S0EAX0</accession>
<feature type="domain" description="PAS" evidence="4">
    <location>
        <begin position="197"/>
        <end position="271"/>
    </location>
</feature>
<dbReference type="PROSITE" id="PS50112">
    <property type="entry name" value="PAS"/>
    <property type="match status" value="2"/>
</dbReference>
<dbReference type="SMART" id="SM00091">
    <property type="entry name" value="PAS"/>
    <property type="match status" value="2"/>
</dbReference>
<protein>
    <recommendedName>
        <fullName evidence="7">LOV domain-containing protein</fullName>
    </recommendedName>
</protein>
<dbReference type="GO" id="GO:0005634">
    <property type="term" value="C:nucleus"/>
    <property type="evidence" value="ECO:0007669"/>
    <property type="project" value="TreeGrafter"/>
</dbReference>
<keyword evidence="1" id="KW-0285">Flavoprotein</keyword>
<keyword evidence="3" id="KW-0157">Chromophore</keyword>
<proteinExistence type="predicted"/>
<dbReference type="PANTHER" id="PTHR47429">
    <property type="entry name" value="PROTEIN TWIN LOV 1"/>
    <property type="match status" value="1"/>
</dbReference>
<dbReference type="PANTHER" id="PTHR47429:SF2">
    <property type="entry name" value="PROTEIN TWIN LOV 1"/>
    <property type="match status" value="1"/>
</dbReference>
<dbReference type="Gene3D" id="3.30.450.20">
    <property type="entry name" value="PAS domain"/>
    <property type="match status" value="2"/>
</dbReference>
<evidence type="ECO:0000313" key="6">
    <source>
        <dbReference type="EMBL" id="CAD8479814.1"/>
    </source>
</evidence>
<dbReference type="InterPro" id="IPR000700">
    <property type="entry name" value="PAS-assoc_C"/>
</dbReference>